<evidence type="ECO:0000313" key="3">
    <source>
        <dbReference type="Proteomes" id="UP000821853"/>
    </source>
</evidence>
<evidence type="ECO:0000313" key="2">
    <source>
        <dbReference type="EMBL" id="KAH9363573.1"/>
    </source>
</evidence>
<protein>
    <recommendedName>
        <fullName evidence="4">Peroxidase</fullName>
    </recommendedName>
</protein>
<dbReference type="OrthoDB" id="6481206at2759"/>
<dbReference type="InterPro" id="IPR010255">
    <property type="entry name" value="Haem_peroxidase_sf"/>
</dbReference>
<evidence type="ECO:0008006" key="4">
    <source>
        <dbReference type="Google" id="ProtNLM"/>
    </source>
</evidence>
<dbReference type="GO" id="GO:0004601">
    <property type="term" value="F:peroxidase activity"/>
    <property type="evidence" value="ECO:0007669"/>
    <property type="project" value="UniProtKB-KW"/>
</dbReference>
<name>A0A9J6FKJ8_HAELO</name>
<proteinExistence type="predicted"/>
<dbReference type="AlphaFoldDB" id="A0A9J6FKJ8"/>
<dbReference type="GO" id="GO:0006979">
    <property type="term" value="P:response to oxidative stress"/>
    <property type="evidence" value="ECO:0007669"/>
    <property type="project" value="InterPro"/>
</dbReference>
<keyword evidence="1" id="KW-0560">Oxidoreductase</keyword>
<dbReference type="VEuPathDB" id="VectorBase:HLOH_051550"/>
<dbReference type="PANTHER" id="PTHR11475">
    <property type="entry name" value="OXIDASE/PEROXIDASE"/>
    <property type="match status" value="1"/>
</dbReference>
<dbReference type="EMBL" id="JABSTR010000002">
    <property type="protein sequence ID" value="KAH9363573.1"/>
    <property type="molecule type" value="Genomic_DNA"/>
</dbReference>
<organism evidence="2 3">
    <name type="scientific">Haemaphysalis longicornis</name>
    <name type="common">Bush tick</name>
    <dbReference type="NCBI Taxonomy" id="44386"/>
    <lineage>
        <taxon>Eukaryota</taxon>
        <taxon>Metazoa</taxon>
        <taxon>Ecdysozoa</taxon>
        <taxon>Arthropoda</taxon>
        <taxon>Chelicerata</taxon>
        <taxon>Arachnida</taxon>
        <taxon>Acari</taxon>
        <taxon>Parasitiformes</taxon>
        <taxon>Ixodida</taxon>
        <taxon>Ixodoidea</taxon>
        <taxon>Ixodidae</taxon>
        <taxon>Haemaphysalinae</taxon>
        <taxon>Haemaphysalis</taxon>
    </lineage>
</organism>
<dbReference type="Proteomes" id="UP000821853">
    <property type="component" value="Chromosome 10"/>
</dbReference>
<sequence length="248" mass="28531">MFRPLTQEWGNDLFATDLQRGRDHGIPPYSDYVRLCRNVTIDSFEDLYKKKLMPRAIAQLYSTIYGLYGSFSKEEAHVFELRALHRQAFHFSCEFRTATQRFASQIISTKNISAGRARIFATRRSVHDIDLFSAGPHEAAVEGAAMGPTFLCIFAEMFKKLKYGDRFYFEHGYQAGSFTPEQLKTLRETTLAKIICENTGIKTKLQKNVFRLPSRERKVDCKDLPDIRLDLWTDKSQCNGNGGCKEQK</sequence>
<dbReference type="InterPro" id="IPR019791">
    <property type="entry name" value="Haem_peroxidase_animal"/>
</dbReference>
<dbReference type="Pfam" id="PF03098">
    <property type="entry name" value="An_peroxidase"/>
    <property type="match status" value="2"/>
</dbReference>
<dbReference type="PROSITE" id="PS50292">
    <property type="entry name" value="PEROXIDASE_3"/>
    <property type="match status" value="1"/>
</dbReference>
<dbReference type="GO" id="GO:0020037">
    <property type="term" value="F:heme binding"/>
    <property type="evidence" value="ECO:0007669"/>
    <property type="project" value="InterPro"/>
</dbReference>
<dbReference type="InterPro" id="IPR037120">
    <property type="entry name" value="Haem_peroxidase_sf_animal"/>
</dbReference>
<dbReference type="PANTHER" id="PTHR11475:SF143">
    <property type="entry name" value="PUTATIVE-RELATED"/>
    <property type="match status" value="1"/>
</dbReference>
<keyword evidence="3" id="KW-1185">Reference proteome</keyword>
<accession>A0A9J6FKJ8</accession>
<reference evidence="2 3" key="1">
    <citation type="journal article" date="2020" name="Cell">
        <title>Large-Scale Comparative Analyses of Tick Genomes Elucidate Their Genetic Diversity and Vector Capacities.</title>
        <authorList>
            <consortium name="Tick Genome and Microbiome Consortium (TIGMIC)"/>
            <person name="Jia N."/>
            <person name="Wang J."/>
            <person name="Shi W."/>
            <person name="Du L."/>
            <person name="Sun Y."/>
            <person name="Zhan W."/>
            <person name="Jiang J.F."/>
            <person name="Wang Q."/>
            <person name="Zhang B."/>
            <person name="Ji P."/>
            <person name="Bell-Sakyi L."/>
            <person name="Cui X.M."/>
            <person name="Yuan T.T."/>
            <person name="Jiang B.G."/>
            <person name="Yang W.F."/>
            <person name="Lam T.T."/>
            <person name="Chang Q.C."/>
            <person name="Ding S.J."/>
            <person name="Wang X.J."/>
            <person name="Zhu J.G."/>
            <person name="Ruan X.D."/>
            <person name="Zhao L."/>
            <person name="Wei J.T."/>
            <person name="Ye R.Z."/>
            <person name="Que T.C."/>
            <person name="Du C.H."/>
            <person name="Zhou Y.H."/>
            <person name="Cheng J.X."/>
            <person name="Dai P.F."/>
            <person name="Guo W.B."/>
            <person name="Han X.H."/>
            <person name="Huang E.J."/>
            <person name="Li L.F."/>
            <person name="Wei W."/>
            <person name="Gao Y.C."/>
            <person name="Liu J.Z."/>
            <person name="Shao H.Z."/>
            <person name="Wang X."/>
            <person name="Wang C.C."/>
            <person name="Yang T.C."/>
            <person name="Huo Q.B."/>
            <person name="Li W."/>
            <person name="Chen H.Y."/>
            <person name="Chen S.E."/>
            <person name="Zhou L.G."/>
            <person name="Ni X.B."/>
            <person name="Tian J.H."/>
            <person name="Sheng Y."/>
            <person name="Liu T."/>
            <person name="Pan Y.S."/>
            <person name="Xia L.Y."/>
            <person name="Li J."/>
            <person name="Zhao F."/>
            <person name="Cao W.C."/>
        </authorList>
    </citation>
    <scope>NUCLEOTIDE SEQUENCE [LARGE SCALE GENOMIC DNA]</scope>
    <source>
        <strain evidence="2">HaeL-2018</strain>
    </source>
</reference>
<dbReference type="SUPFAM" id="SSF48113">
    <property type="entry name" value="Heme-dependent peroxidases"/>
    <property type="match status" value="1"/>
</dbReference>
<comment type="caution">
    <text evidence="2">The sequence shown here is derived from an EMBL/GenBank/DDBJ whole genome shotgun (WGS) entry which is preliminary data.</text>
</comment>
<keyword evidence="1" id="KW-0575">Peroxidase</keyword>
<dbReference type="Gene3D" id="1.10.640.10">
    <property type="entry name" value="Haem peroxidase domain superfamily, animal type"/>
    <property type="match status" value="1"/>
</dbReference>
<evidence type="ECO:0000256" key="1">
    <source>
        <dbReference type="ARBA" id="ARBA00022559"/>
    </source>
</evidence>
<gene>
    <name evidence="2" type="ORF">HPB48_013778</name>
</gene>